<proteinExistence type="inferred from homology"/>
<evidence type="ECO:0000256" key="5">
    <source>
        <dbReference type="ARBA" id="ARBA00022989"/>
    </source>
</evidence>
<feature type="transmembrane region" description="Helical" evidence="7">
    <location>
        <begin position="74"/>
        <end position="94"/>
    </location>
</feature>
<dbReference type="GO" id="GO:0005886">
    <property type="term" value="C:plasma membrane"/>
    <property type="evidence" value="ECO:0007669"/>
    <property type="project" value="UniProtKB-SubCell"/>
</dbReference>
<dbReference type="KEGG" id="mya:MORIYA_2479"/>
<reference evidence="9" key="1">
    <citation type="submission" date="2018-05" db="EMBL/GenBank/DDBJ databases">
        <authorList>
            <person name="Cea G.-C."/>
            <person name="William W."/>
        </authorList>
    </citation>
    <scope>NUCLEOTIDE SEQUENCE [LARGE SCALE GENOMIC DNA]</scope>
    <source>
        <strain evidence="9">DB21MT 5</strain>
    </source>
</reference>
<evidence type="ECO:0000256" key="4">
    <source>
        <dbReference type="ARBA" id="ARBA00022692"/>
    </source>
</evidence>
<dbReference type="PANTHER" id="PTHR33452:SF1">
    <property type="entry name" value="INNER MEMBRANE PROTEIN YPHA-RELATED"/>
    <property type="match status" value="1"/>
</dbReference>
<dbReference type="EMBL" id="LS483250">
    <property type="protein sequence ID" value="SQD78955.1"/>
    <property type="molecule type" value="Genomic_DNA"/>
</dbReference>
<sequence length="136" mass="14351">MLQFTLTIQKFAAPLGRFLMGILFVQAGLGKIFSYAGTADYMVAMGVPAILLPLVIITEFGGGLAVILGYHTRIAAFALAGFCVLTAVIFHVDFSDTMQMIMFSKNIALGGGFLILVAHGAGAFALDNRKKDSAGT</sequence>
<evidence type="ECO:0000256" key="2">
    <source>
        <dbReference type="ARBA" id="ARBA00006679"/>
    </source>
</evidence>
<dbReference type="Pfam" id="PF07681">
    <property type="entry name" value="DoxX"/>
    <property type="match status" value="1"/>
</dbReference>
<evidence type="ECO:0000313" key="9">
    <source>
        <dbReference type="Proteomes" id="UP000250163"/>
    </source>
</evidence>
<dbReference type="InterPro" id="IPR032808">
    <property type="entry name" value="DoxX"/>
</dbReference>
<feature type="transmembrane region" description="Helical" evidence="7">
    <location>
        <begin position="41"/>
        <end position="68"/>
    </location>
</feature>
<dbReference type="OrthoDB" id="9792760at2"/>
<evidence type="ECO:0000256" key="7">
    <source>
        <dbReference type="SAM" id="Phobius"/>
    </source>
</evidence>
<evidence type="ECO:0000256" key="6">
    <source>
        <dbReference type="ARBA" id="ARBA00023136"/>
    </source>
</evidence>
<dbReference type="InterPro" id="IPR051907">
    <property type="entry name" value="DoxX-like_oxidoreductase"/>
</dbReference>
<comment type="subcellular location">
    <subcellularLocation>
        <location evidence="1">Cell membrane</location>
        <topology evidence="1">Multi-pass membrane protein</topology>
    </subcellularLocation>
</comment>
<keyword evidence="9" id="KW-1185">Reference proteome</keyword>
<protein>
    <submittedName>
        <fullName evidence="8">Putative quinol oxidase subunit</fullName>
    </submittedName>
</protein>
<keyword evidence="3" id="KW-1003">Cell membrane</keyword>
<keyword evidence="5 7" id="KW-1133">Transmembrane helix</keyword>
<keyword evidence="4 7" id="KW-0812">Transmembrane</keyword>
<comment type="similarity">
    <text evidence="2">Belongs to the DoxX family.</text>
</comment>
<dbReference type="PANTHER" id="PTHR33452">
    <property type="entry name" value="OXIDOREDUCTASE CATD-RELATED"/>
    <property type="match status" value="1"/>
</dbReference>
<dbReference type="RefSeq" id="WP_112715340.1">
    <property type="nucleotide sequence ID" value="NZ_LS483250.1"/>
</dbReference>
<gene>
    <name evidence="8" type="primary">yqjF</name>
    <name evidence="8" type="ORF">MORIYA_2479</name>
</gene>
<evidence type="ECO:0000256" key="1">
    <source>
        <dbReference type="ARBA" id="ARBA00004651"/>
    </source>
</evidence>
<name>A0A330LXU7_9GAMM</name>
<organism evidence="8 9">
    <name type="scientific">Moritella yayanosii</name>
    <dbReference type="NCBI Taxonomy" id="69539"/>
    <lineage>
        <taxon>Bacteria</taxon>
        <taxon>Pseudomonadati</taxon>
        <taxon>Pseudomonadota</taxon>
        <taxon>Gammaproteobacteria</taxon>
        <taxon>Alteromonadales</taxon>
        <taxon>Moritellaceae</taxon>
        <taxon>Moritella</taxon>
    </lineage>
</organism>
<dbReference type="AlphaFoldDB" id="A0A330LXU7"/>
<feature type="transmembrane region" description="Helical" evidence="7">
    <location>
        <begin position="12"/>
        <end position="29"/>
    </location>
</feature>
<keyword evidence="6 7" id="KW-0472">Membrane</keyword>
<accession>A0A330LXU7</accession>
<evidence type="ECO:0000313" key="8">
    <source>
        <dbReference type="EMBL" id="SQD78955.1"/>
    </source>
</evidence>
<dbReference type="Proteomes" id="UP000250163">
    <property type="component" value="Chromosome MORIYA"/>
</dbReference>
<evidence type="ECO:0000256" key="3">
    <source>
        <dbReference type="ARBA" id="ARBA00022475"/>
    </source>
</evidence>
<feature type="transmembrane region" description="Helical" evidence="7">
    <location>
        <begin position="106"/>
        <end position="126"/>
    </location>
</feature>